<accession>A0ABY9AVG8</accession>
<dbReference type="Proteomes" id="UP001242732">
    <property type="component" value="Chromosome"/>
</dbReference>
<evidence type="ECO:0000313" key="1">
    <source>
        <dbReference type="EMBL" id="WIY50876.1"/>
    </source>
</evidence>
<reference evidence="1 2" key="1">
    <citation type="submission" date="2023-06" db="EMBL/GenBank/DDBJ databases">
        <authorList>
            <person name="Ham H."/>
            <person name="Park D.S."/>
        </authorList>
    </citation>
    <scope>NUCLEOTIDE SEQUENCE [LARGE SCALE GENOMIC DNA]</scope>
    <source>
        <strain evidence="1 2">KACC 17005</strain>
    </source>
</reference>
<keyword evidence="2" id="KW-1185">Reference proteome</keyword>
<protein>
    <submittedName>
        <fullName evidence="1">Uncharacterized protein</fullName>
    </submittedName>
</protein>
<gene>
    <name evidence="1" type="ORF">QRO08_10030</name>
</gene>
<dbReference type="RefSeq" id="WP_133246179.1">
    <property type="nucleotide sequence ID" value="NZ_CP023687.1"/>
</dbReference>
<name>A0ABY9AVG8_PARCI</name>
<dbReference type="EMBL" id="CP127363">
    <property type="protein sequence ID" value="WIY50876.1"/>
    <property type="molecule type" value="Genomic_DNA"/>
</dbReference>
<proteinExistence type="predicted"/>
<evidence type="ECO:0000313" key="2">
    <source>
        <dbReference type="Proteomes" id="UP001242732"/>
    </source>
</evidence>
<sequence length="92" mass="10145">MTAQDDFLKAADQRIADSGASEEIETRKAYATAFKLGQDMRQGYTQRKQQTLTDMLGTARRLQESGNPDAAACGLMIEAFTIGWIGIEKITQ</sequence>
<organism evidence="1 2">
    <name type="scientific">Paracidovorax citrulli</name>
    <name type="common">Acidovorax citrulli</name>
    <dbReference type="NCBI Taxonomy" id="80869"/>
    <lineage>
        <taxon>Bacteria</taxon>
        <taxon>Pseudomonadati</taxon>
        <taxon>Pseudomonadota</taxon>
        <taxon>Betaproteobacteria</taxon>
        <taxon>Burkholderiales</taxon>
        <taxon>Comamonadaceae</taxon>
        <taxon>Paracidovorax</taxon>
    </lineage>
</organism>